<organism evidence="2 3">
    <name type="scientific">Helicobacter trogontum</name>
    <dbReference type="NCBI Taxonomy" id="50960"/>
    <lineage>
        <taxon>Bacteria</taxon>
        <taxon>Pseudomonadati</taxon>
        <taxon>Campylobacterota</taxon>
        <taxon>Epsilonproteobacteria</taxon>
        <taxon>Campylobacterales</taxon>
        <taxon>Helicobacteraceae</taxon>
        <taxon>Helicobacter</taxon>
    </lineage>
</organism>
<gene>
    <name evidence="2" type="ORF">LS81_007375</name>
</gene>
<dbReference type="Proteomes" id="UP000029878">
    <property type="component" value="Unassembled WGS sequence"/>
</dbReference>
<dbReference type="AlphaFoldDB" id="A0A4U8S996"/>
<evidence type="ECO:0000313" key="2">
    <source>
        <dbReference type="EMBL" id="TLD82564.1"/>
    </source>
</evidence>
<dbReference type="RefSeq" id="WP_034344408.1">
    <property type="nucleotide sequence ID" value="NZ_FZNG01000033.1"/>
</dbReference>
<dbReference type="OrthoDB" id="9929663at2"/>
<keyword evidence="1" id="KW-0472">Membrane</keyword>
<name>A0A4U8S996_9HELI</name>
<evidence type="ECO:0000313" key="3">
    <source>
        <dbReference type="Proteomes" id="UP000029878"/>
    </source>
</evidence>
<reference evidence="2 3" key="1">
    <citation type="journal article" date="2014" name="Genome Announc.">
        <title>Draft genome sequences of eight enterohepatic helicobacter species isolated from both laboratory and wild rodents.</title>
        <authorList>
            <person name="Sheh A."/>
            <person name="Shen Z."/>
            <person name="Fox J.G."/>
        </authorList>
    </citation>
    <scope>NUCLEOTIDE SEQUENCE [LARGE SCALE GENOMIC DNA]</scope>
    <source>
        <strain evidence="2 3">ATCC 700114</strain>
    </source>
</reference>
<keyword evidence="1" id="KW-1133">Transmembrane helix</keyword>
<feature type="transmembrane region" description="Helical" evidence="1">
    <location>
        <begin position="6"/>
        <end position="22"/>
    </location>
</feature>
<comment type="caution">
    <text evidence="2">The sequence shown here is derived from an EMBL/GenBank/DDBJ whole genome shotgun (WGS) entry which is preliminary data.</text>
</comment>
<evidence type="ECO:0000256" key="1">
    <source>
        <dbReference type="SAM" id="Phobius"/>
    </source>
</evidence>
<proteinExistence type="predicted"/>
<dbReference type="EMBL" id="JRPL02000018">
    <property type="protein sequence ID" value="TLD82564.1"/>
    <property type="molecule type" value="Genomic_DNA"/>
</dbReference>
<sequence length="96" mass="11074">MTILIAFFALVLGIINFIYLFYKDKRIAIESDRKECIAVIKYVFEQSLKNEKDFKPCVLDAYIHALVHIKIIKSSRNNEAIKTFAVAISDFNGGWK</sequence>
<protein>
    <submittedName>
        <fullName evidence="2">Uncharacterized protein</fullName>
    </submittedName>
</protein>
<accession>A0A4U8S996</accession>
<keyword evidence="1" id="KW-0812">Transmembrane</keyword>